<dbReference type="KEGG" id="nyu:D7D52_28120"/>
<keyword evidence="5 8" id="KW-0378">Hydrolase</keyword>
<dbReference type="OrthoDB" id="5185254at2"/>
<dbReference type="EMBL" id="CP032568">
    <property type="protein sequence ID" value="AYF77032.1"/>
    <property type="molecule type" value="Genomic_DNA"/>
</dbReference>
<evidence type="ECO:0000256" key="3">
    <source>
        <dbReference type="ARBA" id="ARBA00022722"/>
    </source>
</evidence>
<dbReference type="HAMAP" id="MF_00265">
    <property type="entry name" value="VapC_Nob1"/>
    <property type="match status" value="1"/>
</dbReference>
<reference evidence="10 11" key="1">
    <citation type="submission" date="2018-09" db="EMBL/GenBank/DDBJ databases">
        <title>Nocardia yunnanensis sp. nov., an actinomycete isolated from a soil sample.</title>
        <authorList>
            <person name="Zhang J."/>
        </authorList>
    </citation>
    <scope>NUCLEOTIDE SEQUENCE [LARGE SCALE GENOMIC DNA]</scope>
    <source>
        <strain evidence="10 11">CFHS0054</strain>
    </source>
</reference>
<keyword evidence="3 8" id="KW-0540">Nuclease</keyword>
<evidence type="ECO:0000256" key="2">
    <source>
        <dbReference type="ARBA" id="ARBA00022649"/>
    </source>
</evidence>
<evidence type="ECO:0000256" key="8">
    <source>
        <dbReference type="HAMAP-Rule" id="MF_00265"/>
    </source>
</evidence>
<comment type="function">
    <text evidence="8">Toxic component of a toxin-antitoxin (TA) system. An RNase.</text>
</comment>
<dbReference type="CDD" id="cd18755">
    <property type="entry name" value="PIN_MtVapC3_VapC21-like"/>
    <property type="match status" value="1"/>
</dbReference>
<comment type="cofactor">
    <cofactor evidence="1 8">
        <name>Mg(2+)</name>
        <dbReference type="ChEBI" id="CHEBI:18420"/>
    </cofactor>
</comment>
<sequence>MIEFLIDTSAAGRLLLDPSVRKAWEEPLDAGLIALCDAVELELLYGAQSLADRLRKKDLFDGLFGWAVTPDDVWVRAHRTQQLLTEHGQHRSAGLPDLVIAATAAANNLTVLHYDHDFETVARVTGQPTQWISAPGSIS</sequence>
<dbReference type="AlphaFoldDB" id="A0A386ZGJ3"/>
<dbReference type="PANTHER" id="PTHR33653">
    <property type="entry name" value="RIBONUCLEASE VAPC2"/>
    <property type="match status" value="1"/>
</dbReference>
<evidence type="ECO:0000259" key="9">
    <source>
        <dbReference type="Pfam" id="PF01850"/>
    </source>
</evidence>
<dbReference type="GO" id="GO:0000287">
    <property type="term" value="F:magnesium ion binding"/>
    <property type="evidence" value="ECO:0007669"/>
    <property type="project" value="UniProtKB-UniRule"/>
</dbReference>
<keyword evidence="6 8" id="KW-0460">Magnesium</keyword>
<dbReference type="InterPro" id="IPR050556">
    <property type="entry name" value="Type_II_TA_system_RNase"/>
</dbReference>
<evidence type="ECO:0000256" key="1">
    <source>
        <dbReference type="ARBA" id="ARBA00001946"/>
    </source>
</evidence>
<organism evidence="10 11">
    <name type="scientific">Nocardia yunnanensis</name>
    <dbReference type="NCBI Taxonomy" id="2382165"/>
    <lineage>
        <taxon>Bacteria</taxon>
        <taxon>Bacillati</taxon>
        <taxon>Actinomycetota</taxon>
        <taxon>Actinomycetes</taxon>
        <taxon>Mycobacteriales</taxon>
        <taxon>Nocardiaceae</taxon>
        <taxon>Nocardia</taxon>
    </lineage>
</organism>
<protein>
    <recommendedName>
        <fullName evidence="8">Ribonuclease VapC</fullName>
        <shortName evidence="8">RNase VapC</shortName>
        <ecNumber evidence="8">3.1.-.-</ecNumber>
    </recommendedName>
    <alternativeName>
        <fullName evidence="8">Toxin VapC</fullName>
    </alternativeName>
</protein>
<name>A0A386ZGJ3_9NOCA</name>
<dbReference type="GO" id="GO:0090729">
    <property type="term" value="F:toxin activity"/>
    <property type="evidence" value="ECO:0007669"/>
    <property type="project" value="UniProtKB-KW"/>
</dbReference>
<evidence type="ECO:0000313" key="11">
    <source>
        <dbReference type="Proteomes" id="UP000267164"/>
    </source>
</evidence>
<evidence type="ECO:0000256" key="5">
    <source>
        <dbReference type="ARBA" id="ARBA00022801"/>
    </source>
</evidence>
<keyword evidence="2 8" id="KW-1277">Toxin-antitoxin system</keyword>
<dbReference type="InterPro" id="IPR022907">
    <property type="entry name" value="VapC_family"/>
</dbReference>
<keyword evidence="8" id="KW-0800">Toxin</keyword>
<dbReference type="SUPFAM" id="SSF88723">
    <property type="entry name" value="PIN domain-like"/>
    <property type="match status" value="1"/>
</dbReference>
<proteinExistence type="inferred from homology"/>
<feature type="binding site" evidence="8">
    <location>
        <position position="97"/>
    </location>
    <ligand>
        <name>Mg(2+)</name>
        <dbReference type="ChEBI" id="CHEBI:18420"/>
    </ligand>
</feature>
<comment type="similarity">
    <text evidence="7 8">Belongs to the PINc/VapC protein family.</text>
</comment>
<gene>
    <name evidence="8" type="primary">vapC</name>
    <name evidence="10" type="ORF">D7D52_28120</name>
</gene>
<dbReference type="EC" id="3.1.-.-" evidence="8"/>
<evidence type="ECO:0000256" key="4">
    <source>
        <dbReference type="ARBA" id="ARBA00022723"/>
    </source>
</evidence>
<feature type="binding site" evidence="8">
    <location>
        <position position="7"/>
    </location>
    <ligand>
        <name>Mg(2+)</name>
        <dbReference type="ChEBI" id="CHEBI:18420"/>
    </ligand>
</feature>
<dbReference type="InterPro" id="IPR002716">
    <property type="entry name" value="PIN_dom"/>
</dbReference>
<keyword evidence="11" id="KW-1185">Reference proteome</keyword>
<accession>A0A386ZGJ3</accession>
<keyword evidence="4 8" id="KW-0479">Metal-binding</keyword>
<evidence type="ECO:0000256" key="6">
    <source>
        <dbReference type="ARBA" id="ARBA00022842"/>
    </source>
</evidence>
<evidence type="ECO:0000313" key="10">
    <source>
        <dbReference type="EMBL" id="AYF77032.1"/>
    </source>
</evidence>
<dbReference type="Pfam" id="PF01850">
    <property type="entry name" value="PIN"/>
    <property type="match status" value="1"/>
</dbReference>
<dbReference type="PANTHER" id="PTHR33653:SF1">
    <property type="entry name" value="RIBONUCLEASE VAPC2"/>
    <property type="match status" value="1"/>
</dbReference>
<dbReference type="Proteomes" id="UP000267164">
    <property type="component" value="Chromosome"/>
</dbReference>
<dbReference type="GO" id="GO:0004540">
    <property type="term" value="F:RNA nuclease activity"/>
    <property type="evidence" value="ECO:0007669"/>
    <property type="project" value="InterPro"/>
</dbReference>
<dbReference type="InterPro" id="IPR029060">
    <property type="entry name" value="PIN-like_dom_sf"/>
</dbReference>
<feature type="domain" description="PIN" evidence="9">
    <location>
        <begin position="5"/>
        <end position="123"/>
    </location>
</feature>
<dbReference type="Gene3D" id="3.40.50.1010">
    <property type="entry name" value="5'-nuclease"/>
    <property type="match status" value="1"/>
</dbReference>
<dbReference type="RefSeq" id="WP_120741137.1">
    <property type="nucleotide sequence ID" value="NZ_CP032568.1"/>
</dbReference>
<evidence type="ECO:0000256" key="7">
    <source>
        <dbReference type="ARBA" id="ARBA00038093"/>
    </source>
</evidence>
<dbReference type="GO" id="GO:0016787">
    <property type="term" value="F:hydrolase activity"/>
    <property type="evidence" value="ECO:0007669"/>
    <property type="project" value="UniProtKB-KW"/>
</dbReference>